<evidence type="ECO:0000313" key="1">
    <source>
        <dbReference type="EMBL" id="MBO9153877.1"/>
    </source>
</evidence>
<protein>
    <submittedName>
        <fullName evidence="1">Uncharacterized protein</fullName>
    </submittedName>
</protein>
<proteinExistence type="predicted"/>
<accession>A0ABS3YGT3</accession>
<sequence length="99" mass="10558">MHKIVFLTLVLALLLPGILLAQKTEVVYLDAKDSTANMYVAVIPESQPKAFLFLLDGFGASPGGVLRETEIPLQAASQGIITIIPLLKTGALYFGTDDA</sequence>
<name>A0ABS3YGT3_9BACT</name>
<dbReference type="RefSeq" id="WP_209147000.1">
    <property type="nucleotide sequence ID" value="NZ_JAGHKP010000003.1"/>
</dbReference>
<dbReference type="Proteomes" id="UP000679126">
    <property type="component" value="Unassembled WGS sequence"/>
</dbReference>
<dbReference type="EMBL" id="JAGHKP010000003">
    <property type="protein sequence ID" value="MBO9153877.1"/>
    <property type="molecule type" value="Genomic_DNA"/>
</dbReference>
<comment type="caution">
    <text evidence="1">The sequence shown here is derived from an EMBL/GenBank/DDBJ whole genome shotgun (WGS) entry which is preliminary data.</text>
</comment>
<keyword evidence="2" id="KW-1185">Reference proteome</keyword>
<organism evidence="1 2">
    <name type="scientific">Chitinophaga chungangae</name>
    <dbReference type="NCBI Taxonomy" id="2821488"/>
    <lineage>
        <taxon>Bacteria</taxon>
        <taxon>Pseudomonadati</taxon>
        <taxon>Bacteroidota</taxon>
        <taxon>Chitinophagia</taxon>
        <taxon>Chitinophagales</taxon>
        <taxon>Chitinophagaceae</taxon>
        <taxon>Chitinophaga</taxon>
    </lineage>
</organism>
<reference evidence="2" key="1">
    <citation type="submission" date="2021-03" db="EMBL/GenBank/DDBJ databases">
        <title>Assistant Professor.</title>
        <authorList>
            <person name="Huq M.A."/>
        </authorList>
    </citation>
    <scope>NUCLEOTIDE SEQUENCE [LARGE SCALE GENOMIC DNA]</scope>
    <source>
        <strain evidence="2">MAH-28</strain>
    </source>
</reference>
<evidence type="ECO:0000313" key="2">
    <source>
        <dbReference type="Proteomes" id="UP000679126"/>
    </source>
</evidence>
<gene>
    <name evidence="1" type="ORF">J7I43_16740</name>
</gene>